<sequence length="490" mass="55425">MSWVLGRLPITRSKPSTAILFQPRISHHCLTCVASPARHDEPFTNTSQRWIYVKFNRTELQRVAAEAIQEDFCPDIVKLAEGGFNKDFLRSKNGCRAIARIPTPIVGPPRYATASEVATMNFLRSILKVPVPKVLGYSTTPETPVGAEYIIMERVDGESLASRWTSLRGEGVKDIMKQMAEMERKVFTYTFPGYVSLHHRNDIEGEPQIPVPVDDICVGPIAGCQFWHGTSSLDCMTSAARREVLAFDKQAKAQPRGRFLLPTPHDIDPSEQTSLLSTTPILRHPDMTLSNTLLVPGTTQIASIVDWQDTIIFPPFLQAGYPAFSKPQLRMEQANLYYTAATGLHNDAHMDTLRIPHLRMRQYLFKQTGYPWDADFINLRAALVGITRPQIWEAIKSGPCPVHFTESEREAALEEAKEWNESEEVLSAVRNHLGIDLEGGTEPENYEWASHANVQFRLKMLRQTEEGQRALCWRNWPYKDDEDDNSPPPL</sequence>
<dbReference type="CDD" id="cd05120">
    <property type="entry name" value="APH_ChoK_like"/>
    <property type="match status" value="1"/>
</dbReference>
<evidence type="ECO:0000256" key="5">
    <source>
        <dbReference type="ARBA" id="ARBA00023128"/>
    </source>
</evidence>
<dbReference type="PANTHER" id="PTHR36091">
    <property type="entry name" value="ALTERED INHERITANCE OF MITOCHONDRIA PROTEIN 9, MITOCHONDRIAL"/>
    <property type="match status" value="1"/>
</dbReference>
<reference evidence="8 9" key="1">
    <citation type="submission" date="2024-07" db="EMBL/GenBank/DDBJ databases">
        <title>Section-level genome sequencing and comparative genomics of Aspergillus sections Usti and Cavernicolus.</title>
        <authorList>
            <consortium name="Lawrence Berkeley National Laboratory"/>
            <person name="Nybo J.L."/>
            <person name="Vesth T.C."/>
            <person name="Theobald S."/>
            <person name="Frisvad J.C."/>
            <person name="Larsen T.O."/>
            <person name="Kjaerboelling I."/>
            <person name="Rothschild-Mancinelli K."/>
            <person name="Lyhne E.K."/>
            <person name="Kogle M.E."/>
            <person name="Barry K."/>
            <person name="Clum A."/>
            <person name="Na H."/>
            <person name="Ledsgaard L."/>
            <person name="Lin J."/>
            <person name="Lipzen A."/>
            <person name="Kuo A."/>
            <person name="Riley R."/>
            <person name="Mondo S."/>
            <person name="LaButti K."/>
            <person name="Haridas S."/>
            <person name="Pangalinan J."/>
            <person name="Salamov A.A."/>
            <person name="Simmons B.A."/>
            <person name="Magnuson J.K."/>
            <person name="Chen J."/>
            <person name="Drula E."/>
            <person name="Henrissat B."/>
            <person name="Wiebenga A."/>
            <person name="Lubbers R.J."/>
            <person name="Gomes A.C."/>
            <person name="Makela M.R."/>
            <person name="Stajich J."/>
            <person name="Grigoriev I.V."/>
            <person name="Mortensen U.H."/>
            <person name="De vries R.P."/>
            <person name="Baker S.E."/>
            <person name="Andersen M.R."/>
        </authorList>
    </citation>
    <scope>NUCLEOTIDE SEQUENCE [LARGE SCALE GENOMIC DNA]</scope>
    <source>
        <strain evidence="8 9">CBS 600.67</strain>
    </source>
</reference>
<evidence type="ECO:0000313" key="8">
    <source>
        <dbReference type="EMBL" id="KAL2827225.1"/>
    </source>
</evidence>
<name>A0ABR4IHM1_9EURO</name>
<evidence type="ECO:0000256" key="6">
    <source>
        <dbReference type="ARBA" id="ARBA00031849"/>
    </source>
</evidence>
<comment type="caution">
    <text evidence="8">The sequence shown here is derived from an EMBL/GenBank/DDBJ whole genome shotgun (WGS) entry which is preliminary data.</text>
</comment>
<dbReference type="EMBL" id="JBFXLS010000026">
    <property type="protein sequence ID" value="KAL2827225.1"/>
    <property type="molecule type" value="Genomic_DNA"/>
</dbReference>
<comment type="similarity">
    <text evidence="2">Belongs to the AIM9 family.</text>
</comment>
<comment type="subcellular location">
    <subcellularLocation>
        <location evidence="1">Mitochondrion</location>
    </subcellularLocation>
</comment>
<dbReference type="Proteomes" id="UP001610335">
    <property type="component" value="Unassembled WGS sequence"/>
</dbReference>
<gene>
    <name evidence="8" type="ORF">BDW59DRAFT_179223</name>
</gene>
<evidence type="ECO:0000259" key="7">
    <source>
        <dbReference type="Pfam" id="PF01636"/>
    </source>
</evidence>
<dbReference type="Gene3D" id="3.30.200.20">
    <property type="entry name" value="Phosphorylase Kinase, domain 1"/>
    <property type="match status" value="1"/>
</dbReference>
<proteinExistence type="inferred from homology"/>
<evidence type="ECO:0000256" key="2">
    <source>
        <dbReference type="ARBA" id="ARBA00005543"/>
    </source>
</evidence>
<organism evidence="8 9">
    <name type="scientific">Aspergillus cavernicola</name>
    <dbReference type="NCBI Taxonomy" id="176166"/>
    <lineage>
        <taxon>Eukaryota</taxon>
        <taxon>Fungi</taxon>
        <taxon>Dikarya</taxon>
        <taxon>Ascomycota</taxon>
        <taxon>Pezizomycotina</taxon>
        <taxon>Eurotiomycetes</taxon>
        <taxon>Eurotiomycetidae</taxon>
        <taxon>Eurotiales</taxon>
        <taxon>Aspergillaceae</taxon>
        <taxon>Aspergillus</taxon>
        <taxon>Aspergillus subgen. Nidulantes</taxon>
    </lineage>
</organism>
<keyword evidence="9" id="KW-1185">Reference proteome</keyword>
<evidence type="ECO:0000256" key="3">
    <source>
        <dbReference type="ARBA" id="ARBA00016197"/>
    </source>
</evidence>
<keyword evidence="5" id="KW-0496">Mitochondrion</keyword>
<feature type="domain" description="Aminoglycoside phosphotransferase" evidence="7">
    <location>
        <begin position="80"/>
        <end position="311"/>
    </location>
</feature>
<keyword evidence="4" id="KW-0809">Transit peptide</keyword>
<dbReference type="Pfam" id="PF01636">
    <property type="entry name" value="APH"/>
    <property type="match status" value="1"/>
</dbReference>
<evidence type="ECO:0000256" key="1">
    <source>
        <dbReference type="ARBA" id="ARBA00004173"/>
    </source>
</evidence>
<dbReference type="InterPro" id="IPR011009">
    <property type="entry name" value="Kinase-like_dom_sf"/>
</dbReference>
<dbReference type="InterPro" id="IPR002575">
    <property type="entry name" value="Aminoglycoside_PTrfase"/>
</dbReference>
<evidence type="ECO:0000313" key="9">
    <source>
        <dbReference type="Proteomes" id="UP001610335"/>
    </source>
</evidence>
<dbReference type="SUPFAM" id="SSF56112">
    <property type="entry name" value="Protein kinase-like (PK-like)"/>
    <property type="match status" value="1"/>
</dbReference>
<accession>A0ABR4IHM1</accession>
<dbReference type="PANTHER" id="PTHR36091:SF1">
    <property type="entry name" value="ALTERED INHERITANCE OF MITOCHONDRIA PROTEIN 9, MITOCHONDRIAL"/>
    <property type="match status" value="1"/>
</dbReference>
<protein>
    <recommendedName>
        <fullName evidence="3">Altered inheritance of mitochondria protein 9, mitochondrial</fullName>
    </recommendedName>
    <alternativeName>
        <fullName evidence="6">Found in mitochondrial proteome protein 29</fullName>
    </alternativeName>
</protein>
<evidence type="ECO:0000256" key="4">
    <source>
        <dbReference type="ARBA" id="ARBA00022946"/>
    </source>
</evidence>
<dbReference type="InterPro" id="IPR051035">
    <property type="entry name" value="Mito_inheritance_9"/>
</dbReference>